<dbReference type="PROSITE" id="PS50972">
    <property type="entry name" value="PTERIN_BINDING"/>
    <property type="match status" value="1"/>
</dbReference>
<accession>A0A0P1LB77</accession>
<dbReference type="NCBIfam" id="TIGR01496">
    <property type="entry name" value="DHPS"/>
    <property type="match status" value="1"/>
</dbReference>
<evidence type="ECO:0000256" key="7">
    <source>
        <dbReference type="ARBA" id="ARBA00022679"/>
    </source>
</evidence>
<dbReference type="GO" id="GO:0046654">
    <property type="term" value="P:tetrahydrofolate biosynthetic process"/>
    <property type="evidence" value="ECO:0007669"/>
    <property type="project" value="TreeGrafter"/>
</dbReference>
<comment type="pathway">
    <text evidence="3">Cofactor biosynthesis; tetrahydrofolate biosynthesis; 7,8-dihydrofolate from 2-amino-4-hydroxy-6-hydroxymethyl-7,8-dihydropteridine diphosphate and 4-aminobenzoate: step 1/2.</text>
</comment>
<dbReference type="InterPro" id="IPR006390">
    <property type="entry name" value="DHP_synth_dom"/>
</dbReference>
<accession>A0A0P1MQE8</accession>
<comment type="catalytic activity">
    <reaction evidence="1">
        <text>(7,8-dihydropterin-6-yl)methyl diphosphate + 4-aminobenzoate = 7,8-dihydropteroate + diphosphate</text>
        <dbReference type="Rhea" id="RHEA:19949"/>
        <dbReference type="ChEBI" id="CHEBI:17836"/>
        <dbReference type="ChEBI" id="CHEBI:17839"/>
        <dbReference type="ChEBI" id="CHEBI:33019"/>
        <dbReference type="ChEBI" id="CHEBI:72950"/>
        <dbReference type="EC" id="2.5.1.15"/>
    </reaction>
</comment>
<accession>A0A0P1M7M4</accession>
<dbReference type="GO" id="GO:0005829">
    <property type="term" value="C:cytosol"/>
    <property type="evidence" value="ECO:0007669"/>
    <property type="project" value="TreeGrafter"/>
</dbReference>
<keyword evidence="16" id="KW-1185">Reference proteome</keyword>
<evidence type="ECO:0000256" key="9">
    <source>
        <dbReference type="ARBA" id="ARBA00022842"/>
    </source>
</evidence>
<reference evidence="13 16" key="1">
    <citation type="submission" date="2015-11" db="EMBL/GenBank/DDBJ databases">
        <authorList>
            <person name="Varghese N."/>
        </authorList>
    </citation>
    <scope>NUCLEOTIDE SEQUENCE [LARGE SCALE GENOMIC DNA]</scope>
    <source>
        <strain evidence="13 16">JGI-8</strain>
    </source>
</reference>
<evidence type="ECO:0000256" key="1">
    <source>
        <dbReference type="ARBA" id="ARBA00000012"/>
    </source>
</evidence>
<dbReference type="Pfam" id="PF00809">
    <property type="entry name" value="Pterin_bind"/>
    <property type="match status" value="1"/>
</dbReference>
<dbReference type="CDD" id="cd00739">
    <property type="entry name" value="DHPS"/>
    <property type="match status" value="1"/>
</dbReference>
<evidence type="ECO:0000259" key="12">
    <source>
        <dbReference type="PROSITE" id="PS50972"/>
    </source>
</evidence>
<dbReference type="Proteomes" id="UP000182011">
    <property type="component" value="Unassembled WGS sequence"/>
</dbReference>
<dbReference type="EMBL" id="FAOP01000004">
    <property type="protein sequence ID" value="CUU04471.1"/>
    <property type="molecule type" value="Genomic_DNA"/>
</dbReference>
<evidence type="ECO:0000256" key="6">
    <source>
        <dbReference type="ARBA" id="ARBA00016919"/>
    </source>
</evidence>
<dbReference type="InterPro" id="IPR000489">
    <property type="entry name" value="Pterin-binding_dom"/>
</dbReference>
<proteinExistence type="inferred from homology"/>
<keyword evidence="10" id="KW-0289">Folate biosynthesis</keyword>
<keyword evidence="7" id="KW-0808">Transferase</keyword>
<evidence type="ECO:0000256" key="11">
    <source>
        <dbReference type="ARBA" id="ARBA00030193"/>
    </source>
</evidence>
<dbReference type="AlphaFoldDB" id="A0A0P1M786"/>
<evidence type="ECO:0000313" key="16">
    <source>
        <dbReference type="Proteomes" id="UP000182200"/>
    </source>
</evidence>
<dbReference type="GO" id="GO:0046656">
    <property type="term" value="P:folic acid biosynthetic process"/>
    <property type="evidence" value="ECO:0007669"/>
    <property type="project" value="UniProtKB-KW"/>
</dbReference>
<name>A0A0P1M786_9BACT</name>
<evidence type="ECO:0000256" key="4">
    <source>
        <dbReference type="ARBA" id="ARBA00009503"/>
    </source>
</evidence>
<keyword evidence="9" id="KW-0460">Magnesium</keyword>
<accession>A0A0P1NU59</accession>
<dbReference type="PROSITE" id="PS00793">
    <property type="entry name" value="DHPS_2"/>
    <property type="match status" value="1"/>
</dbReference>
<dbReference type="InterPro" id="IPR045031">
    <property type="entry name" value="DHP_synth-like"/>
</dbReference>
<keyword evidence="8" id="KW-0479">Metal-binding</keyword>
<dbReference type="PANTHER" id="PTHR20941">
    <property type="entry name" value="FOLATE SYNTHESIS PROTEINS"/>
    <property type="match status" value="1"/>
</dbReference>
<accession>A0A0S4MZY2</accession>
<feature type="domain" description="Pterin-binding" evidence="12">
    <location>
        <begin position="139"/>
        <end position="390"/>
    </location>
</feature>
<dbReference type="FunFam" id="3.20.20.20:FF:000006">
    <property type="entry name" value="Dihydropteroate synthase"/>
    <property type="match status" value="1"/>
</dbReference>
<evidence type="ECO:0000256" key="8">
    <source>
        <dbReference type="ARBA" id="ARBA00022723"/>
    </source>
</evidence>
<dbReference type="STRING" id="1633631.GCA_001442925_01028"/>
<protein>
    <recommendedName>
        <fullName evidence="6">Dihydropteroate synthase</fullName>
        <ecNumber evidence="5">2.5.1.15</ecNumber>
    </recommendedName>
    <alternativeName>
        <fullName evidence="11">Dihydropteroate pyrophosphorylase</fullName>
    </alternativeName>
</protein>
<dbReference type="SUPFAM" id="SSF51717">
    <property type="entry name" value="Dihydropteroate synthetase-like"/>
    <property type="match status" value="1"/>
</dbReference>
<evidence type="ECO:0000313" key="14">
    <source>
        <dbReference type="EMBL" id="CUU04471.1"/>
    </source>
</evidence>
<accession>A0A0P1L9B2</accession>
<reference evidence="14 15" key="2">
    <citation type="submission" date="2015-11" db="EMBL/GenBank/DDBJ databases">
        <authorList>
            <person name="Zhang Y."/>
            <person name="Guo Z."/>
        </authorList>
    </citation>
    <scope>NUCLEOTIDE SEQUENCE [LARGE SCALE GENOMIC DNA]</scope>
    <source>
        <strain evidence="14">JGI-4</strain>
    </source>
</reference>
<comment type="similarity">
    <text evidence="4">Belongs to the DHPS family.</text>
</comment>
<dbReference type="RefSeq" id="WP_075427681.1">
    <property type="nucleotide sequence ID" value="NZ_CZVI01000022.1"/>
</dbReference>
<dbReference type="GO" id="GO:0004156">
    <property type="term" value="F:dihydropteroate synthase activity"/>
    <property type="evidence" value="ECO:0007669"/>
    <property type="project" value="UniProtKB-EC"/>
</dbReference>
<dbReference type="Gene3D" id="3.20.20.20">
    <property type="entry name" value="Dihydropteroate synthase-like"/>
    <property type="match status" value="1"/>
</dbReference>
<evidence type="ECO:0000256" key="10">
    <source>
        <dbReference type="ARBA" id="ARBA00022909"/>
    </source>
</evidence>
<evidence type="ECO:0000256" key="3">
    <source>
        <dbReference type="ARBA" id="ARBA00004763"/>
    </source>
</evidence>
<dbReference type="PROSITE" id="PS00792">
    <property type="entry name" value="DHPS_1"/>
    <property type="match status" value="1"/>
</dbReference>
<gene>
    <name evidence="14" type="ORF">JGI4_01029</name>
    <name evidence="13" type="ORF">JGI8_01500</name>
</gene>
<organism evidence="14 15">
    <name type="scientific">Candidatus Kryptonium thompsonii</name>
    <dbReference type="NCBI Taxonomy" id="1633631"/>
    <lineage>
        <taxon>Bacteria</taxon>
        <taxon>Pseudomonadati</taxon>
        <taxon>Candidatus Kryptoniota</taxon>
        <taxon>Candidatus Kryptonium</taxon>
    </lineage>
</organism>
<accession>A0A0P1M786</accession>
<evidence type="ECO:0000256" key="2">
    <source>
        <dbReference type="ARBA" id="ARBA00001946"/>
    </source>
</evidence>
<dbReference type="InterPro" id="IPR011005">
    <property type="entry name" value="Dihydropteroate_synth-like_sf"/>
</dbReference>
<sequence>MPVKVRFLKINDLKEAIEELSRFGEVDHSLSSEFKPEKFVNISLKIEGVSDDISLLISRQIAKYLNSDVLVSRVDENGKRNLIISVKNENFEHLVNMLKNFSGEGKLLADKLTVAMNNFFHDPVVYRFGSKEFDFSRRTYIMGILNVTPDSFSDGGRYFTVDSAVEHAMKMIEDGADIIDVGGESTRPGSEPVPLEEELRRVIPVIKEIVKRTDVPISIDTYKSEVARQALDNGAVIVNDISGLRFDEKMVEVIAQYNASVVIMHIKGTPKTMQQNPCYDDVISEIYGYLSEGIERAQSYGIKQIIVDPGIGFGKRLVDNLEIIRRLREFKSLGYPILIGVSRKSFIGNILNLPVEERLEGTAGAVAISVWNGANIVRVHDVKEMTRVVRIVDAIKQVPIKQNHIQ</sequence>
<evidence type="ECO:0000313" key="15">
    <source>
        <dbReference type="Proteomes" id="UP000182011"/>
    </source>
</evidence>
<comment type="cofactor">
    <cofactor evidence="2">
        <name>Mg(2+)</name>
        <dbReference type="ChEBI" id="CHEBI:18420"/>
    </cofactor>
</comment>
<dbReference type="GO" id="GO:0046872">
    <property type="term" value="F:metal ion binding"/>
    <property type="evidence" value="ECO:0007669"/>
    <property type="project" value="UniProtKB-KW"/>
</dbReference>
<dbReference type="EMBL" id="CZVI01000022">
    <property type="protein sequence ID" value="CUS91001.1"/>
    <property type="molecule type" value="Genomic_DNA"/>
</dbReference>
<dbReference type="EC" id="2.5.1.15" evidence="5"/>
<accession>A0A0P1LYZ6</accession>
<evidence type="ECO:0000256" key="5">
    <source>
        <dbReference type="ARBA" id="ARBA00012458"/>
    </source>
</evidence>
<dbReference type="PANTHER" id="PTHR20941:SF1">
    <property type="entry name" value="FOLIC ACID SYNTHESIS PROTEIN FOL1"/>
    <property type="match status" value="1"/>
</dbReference>
<evidence type="ECO:0000313" key="13">
    <source>
        <dbReference type="EMBL" id="CUS91001.1"/>
    </source>
</evidence>
<dbReference type="Proteomes" id="UP000182200">
    <property type="component" value="Unassembled WGS sequence"/>
</dbReference>